<accession>A0AAU8U9N7</accession>
<evidence type="ECO:0000313" key="1">
    <source>
        <dbReference type="EMBL" id="AOK21625.1"/>
    </source>
</evidence>
<name>A0AAU8U9N7_9BURK</name>
<dbReference type="AlphaFoldDB" id="A0AAU8U9N7"/>
<organism evidence="1 2">
    <name type="scientific">Burkholderia ubonensis</name>
    <dbReference type="NCBI Taxonomy" id="101571"/>
    <lineage>
        <taxon>Bacteria</taxon>
        <taxon>Pseudomonadati</taxon>
        <taxon>Pseudomonadota</taxon>
        <taxon>Betaproteobacteria</taxon>
        <taxon>Burkholderiales</taxon>
        <taxon>Burkholderiaceae</taxon>
        <taxon>Burkholderia</taxon>
        <taxon>Burkholderia cepacia complex</taxon>
    </lineage>
</organism>
<evidence type="ECO:0000313" key="2">
    <source>
        <dbReference type="Proteomes" id="UP000095100"/>
    </source>
</evidence>
<proteinExistence type="predicted"/>
<dbReference type="EMBL" id="CP013445">
    <property type="protein sequence ID" value="AOK21625.1"/>
    <property type="molecule type" value="Genomic_DNA"/>
</dbReference>
<sequence length="64" mass="7172">MGNRQRPLDQQLLRARVAYVDCKLAAAVSFLLQLCARRSRRNSMKRSTPEGGQLVQVLMTALQG</sequence>
<reference evidence="1 2" key="1">
    <citation type="submission" date="2015-12" db="EMBL/GenBank/DDBJ databases">
        <title>Diversity of Burkholderia near neighbor genomes.</title>
        <authorList>
            <person name="Sahl J."/>
            <person name="Wagner D."/>
            <person name="Keim P."/>
        </authorList>
    </citation>
    <scope>NUCLEOTIDE SEQUENCE [LARGE SCALE GENOMIC DNA]</scope>
    <source>
        <strain evidence="1 2">MSMB1189WGS</strain>
    </source>
</reference>
<gene>
    <name evidence="1" type="ORF">WK67_02405</name>
</gene>
<protein>
    <submittedName>
        <fullName evidence="1">Uncharacterized protein</fullName>
    </submittedName>
</protein>
<dbReference type="Proteomes" id="UP000095100">
    <property type="component" value="Chromosome 3"/>
</dbReference>